<evidence type="ECO:0000259" key="3">
    <source>
        <dbReference type="Pfam" id="PF03807"/>
    </source>
</evidence>
<dbReference type="SUPFAM" id="SSF48179">
    <property type="entry name" value="6-phosphogluconate dehydrogenase C-terminal domain-like"/>
    <property type="match status" value="1"/>
</dbReference>
<reference evidence="5" key="1">
    <citation type="submission" date="2021-06" db="EMBL/GenBank/DDBJ databases">
        <authorList>
            <person name="Lee C.-S."/>
            <person name="Jin L."/>
        </authorList>
    </citation>
    <scope>NUCLEOTIDE SEQUENCE</scope>
    <source>
        <strain evidence="5">Con5</strain>
        <plasmid evidence="5">p3</plasmid>
    </source>
</reference>
<geneLocation type="plasmid" evidence="5 6">
    <name>p3</name>
</geneLocation>
<dbReference type="GO" id="GO:0004735">
    <property type="term" value="F:pyrroline-5-carboxylate reductase activity"/>
    <property type="evidence" value="ECO:0007669"/>
    <property type="project" value="TreeGrafter"/>
</dbReference>
<dbReference type="SUPFAM" id="SSF51735">
    <property type="entry name" value="NAD(P)-binding Rossmann-fold domains"/>
    <property type="match status" value="1"/>
</dbReference>
<dbReference type="EMBL" id="CP076364">
    <property type="protein sequence ID" value="QWK92911.1"/>
    <property type="molecule type" value="Genomic_DNA"/>
</dbReference>
<evidence type="ECO:0000256" key="1">
    <source>
        <dbReference type="ARBA" id="ARBA00005525"/>
    </source>
</evidence>
<keyword evidence="6" id="KW-1185">Reference proteome</keyword>
<evidence type="ECO:0000313" key="6">
    <source>
        <dbReference type="Proteomes" id="UP000679352"/>
    </source>
</evidence>
<sequence>MILRVGFLGTGSLASFLVRCLSREPDVRIMISPRNAARAAQLACDYGAEVGADNQDVIERSDLLMVCLPADAGAEVLAKLQFRTGQVVISAMAGVSHELVTAAVSPACAHLAMMPGHANALGLGPVVLYPSDVQSHALLQRFGPVISVKDEATFTTAATFGAVSGASFAWMVTMIRWFENHGLASDYARKLVAATLQGNAGVLLAEDTPLDDILAGVATPGGITELMVDSLEKHDALNSWVYGMTDVLHRLKAPAAPSD</sequence>
<comment type="similarity">
    <text evidence="1">Belongs to the pyrroline-5-carboxylate reductase family.</text>
</comment>
<dbReference type="InterPro" id="IPR029036">
    <property type="entry name" value="P5CR_dimer"/>
</dbReference>
<gene>
    <name evidence="5" type="ORF">KM031_20185</name>
</gene>
<proteinExistence type="inferred from homology"/>
<dbReference type="PANTHER" id="PTHR11645:SF0">
    <property type="entry name" value="PYRROLINE-5-CARBOXYLATE REDUCTASE 3"/>
    <property type="match status" value="1"/>
</dbReference>
<keyword evidence="2" id="KW-0560">Oxidoreductase</keyword>
<dbReference type="Pfam" id="PF03807">
    <property type="entry name" value="F420_oxidored"/>
    <property type="match status" value="1"/>
</dbReference>
<accession>A0A975PCK6</accession>
<dbReference type="Gene3D" id="3.40.50.720">
    <property type="entry name" value="NAD(P)-binding Rossmann-like Domain"/>
    <property type="match status" value="1"/>
</dbReference>
<feature type="domain" description="Pyrroline-5-carboxylate reductase dimerisation" evidence="4">
    <location>
        <begin position="159"/>
        <end position="239"/>
    </location>
</feature>
<organism evidence="5 6">
    <name type="scientific">Gemmobacter fulvus</name>
    <dbReference type="NCBI Taxonomy" id="2840474"/>
    <lineage>
        <taxon>Bacteria</taxon>
        <taxon>Pseudomonadati</taxon>
        <taxon>Pseudomonadota</taxon>
        <taxon>Alphaproteobacteria</taxon>
        <taxon>Rhodobacterales</taxon>
        <taxon>Paracoccaceae</taxon>
        <taxon>Gemmobacter</taxon>
    </lineage>
</organism>
<dbReference type="PANTHER" id="PTHR11645">
    <property type="entry name" value="PYRROLINE-5-CARBOXYLATE REDUCTASE"/>
    <property type="match status" value="1"/>
</dbReference>
<evidence type="ECO:0000259" key="4">
    <source>
        <dbReference type="Pfam" id="PF14748"/>
    </source>
</evidence>
<dbReference type="InterPro" id="IPR028939">
    <property type="entry name" value="P5C_Rdtase_cat_N"/>
</dbReference>
<dbReference type="InterPro" id="IPR036291">
    <property type="entry name" value="NAD(P)-bd_dom_sf"/>
</dbReference>
<evidence type="ECO:0000256" key="2">
    <source>
        <dbReference type="ARBA" id="ARBA00023002"/>
    </source>
</evidence>
<evidence type="ECO:0000313" key="5">
    <source>
        <dbReference type="EMBL" id="QWK92911.1"/>
    </source>
</evidence>
<keyword evidence="5" id="KW-0614">Plasmid</keyword>
<protein>
    <submittedName>
        <fullName evidence="5">NAD(P)-binding domain-containing protein</fullName>
    </submittedName>
</protein>
<dbReference type="AlphaFoldDB" id="A0A975PCK6"/>
<dbReference type="InterPro" id="IPR008927">
    <property type="entry name" value="6-PGluconate_DH-like_C_sf"/>
</dbReference>
<feature type="domain" description="Pyrroline-5-carboxylate reductase catalytic N-terminal" evidence="3">
    <location>
        <begin position="4"/>
        <end position="94"/>
    </location>
</feature>
<dbReference type="Proteomes" id="UP000679352">
    <property type="component" value="Plasmid p3"/>
</dbReference>
<dbReference type="Pfam" id="PF14748">
    <property type="entry name" value="P5CR_dimer"/>
    <property type="match status" value="1"/>
</dbReference>
<dbReference type="Gene3D" id="1.10.3730.10">
    <property type="entry name" value="ProC C-terminal domain-like"/>
    <property type="match status" value="1"/>
</dbReference>
<dbReference type="RefSeq" id="WP_215507204.1">
    <property type="nucleotide sequence ID" value="NZ_CP076364.1"/>
</dbReference>
<name>A0A975PCK6_9RHOB</name>
<dbReference type="KEGG" id="gfu:KM031_20185"/>
<dbReference type="GO" id="GO:0055129">
    <property type="term" value="P:L-proline biosynthetic process"/>
    <property type="evidence" value="ECO:0007669"/>
    <property type="project" value="TreeGrafter"/>
</dbReference>